<dbReference type="SUPFAM" id="SSF103481">
    <property type="entry name" value="Multidrug resistance efflux transporter EmrE"/>
    <property type="match status" value="1"/>
</dbReference>
<feature type="transmembrane region" description="Helical" evidence="5">
    <location>
        <begin position="334"/>
        <end position="352"/>
    </location>
</feature>
<dbReference type="PANTHER" id="PTHR22911">
    <property type="entry name" value="ACYL-MALONYL CONDENSING ENZYME-RELATED"/>
    <property type="match status" value="1"/>
</dbReference>
<evidence type="ECO:0000256" key="2">
    <source>
        <dbReference type="ARBA" id="ARBA00022692"/>
    </source>
</evidence>
<dbReference type="AlphaFoldDB" id="A0A137NX55"/>
<feature type="transmembrane region" description="Helical" evidence="5">
    <location>
        <begin position="158"/>
        <end position="176"/>
    </location>
</feature>
<evidence type="ECO:0000256" key="5">
    <source>
        <dbReference type="SAM" id="Phobius"/>
    </source>
</evidence>
<feature type="domain" description="EamA" evidence="6">
    <location>
        <begin position="217"/>
        <end position="351"/>
    </location>
</feature>
<dbReference type="PANTHER" id="PTHR22911:SF6">
    <property type="entry name" value="SOLUTE CARRIER FAMILY 35 MEMBER G1"/>
    <property type="match status" value="1"/>
</dbReference>
<organism evidence="7 8">
    <name type="scientific">Conidiobolus coronatus (strain ATCC 28846 / CBS 209.66 / NRRL 28638)</name>
    <name type="common">Delacroixia coronata</name>
    <dbReference type="NCBI Taxonomy" id="796925"/>
    <lineage>
        <taxon>Eukaryota</taxon>
        <taxon>Fungi</taxon>
        <taxon>Fungi incertae sedis</taxon>
        <taxon>Zoopagomycota</taxon>
        <taxon>Entomophthoromycotina</taxon>
        <taxon>Entomophthoromycetes</taxon>
        <taxon>Entomophthorales</taxon>
        <taxon>Ancylistaceae</taxon>
        <taxon>Conidiobolus</taxon>
    </lineage>
</organism>
<feature type="transmembrane region" description="Helical" evidence="5">
    <location>
        <begin position="129"/>
        <end position="146"/>
    </location>
</feature>
<feature type="transmembrane region" description="Helical" evidence="5">
    <location>
        <begin position="278"/>
        <end position="297"/>
    </location>
</feature>
<keyword evidence="4 5" id="KW-0472">Membrane</keyword>
<keyword evidence="2 5" id="KW-0812">Transmembrane</keyword>
<evidence type="ECO:0000313" key="8">
    <source>
        <dbReference type="Proteomes" id="UP000070444"/>
    </source>
</evidence>
<dbReference type="InterPro" id="IPR037185">
    <property type="entry name" value="EmrE-like"/>
</dbReference>
<accession>A0A137NX55</accession>
<dbReference type="EMBL" id="KQ964651">
    <property type="protein sequence ID" value="KXN67219.1"/>
    <property type="molecule type" value="Genomic_DNA"/>
</dbReference>
<feature type="transmembrane region" description="Helical" evidence="5">
    <location>
        <begin position="248"/>
        <end position="266"/>
    </location>
</feature>
<keyword evidence="8" id="KW-1185">Reference proteome</keyword>
<dbReference type="GO" id="GO:0016020">
    <property type="term" value="C:membrane"/>
    <property type="evidence" value="ECO:0007669"/>
    <property type="project" value="UniProtKB-SubCell"/>
</dbReference>
<feature type="transmembrane region" description="Helical" evidence="5">
    <location>
        <begin position="217"/>
        <end position="236"/>
    </location>
</feature>
<proteinExistence type="predicted"/>
<reference evidence="7 8" key="1">
    <citation type="journal article" date="2015" name="Genome Biol. Evol.">
        <title>Phylogenomic analyses indicate that early fungi evolved digesting cell walls of algal ancestors of land plants.</title>
        <authorList>
            <person name="Chang Y."/>
            <person name="Wang S."/>
            <person name="Sekimoto S."/>
            <person name="Aerts A.L."/>
            <person name="Choi C."/>
            <person name="Clum A."/>
            <person name="LaButti K.M."/>
            <person name="Lindquist E.A."/>
            <person name="Yee Ngan C."/>
            <person name="Ohm R.A."/>
            <person name="Salamov A.A."/>
            <person name="Grigoriev I.V."/>
            <person name="Spatafora J.W."/>
            <person name="Berbee M.L."/>
        </authorList>
    </citation>
    <scope>NUCLEOTIDE SEQUENCE [LARGE SCALE GENOMIC DNA]</scope>
    <source>
        <strain evidence="7 8">NRRL 28638</strain>
    </source>
</reference>
<evidence type="ECO:0000256" key="3">
    <source>
        <dbReference type="ARBA" id="ARBA00022989"/>
    </source>
</evidence>
<dbReference type="InterPro" id="IPR000620">
    <property type="entry name" value="EamA_dom"/>
</dbReference>
<evidence type="ECO:0000256" key="1">
    <source>
        <dbReference type="ARBA" id="ARBA00004141"/>
    </source>
</evidence>
<sequence length="354" mass="38811">MLENTPLINNNLRSGSGESLGSSSANNYGINIEAQASSDELIKCGSLSDTSNEIGGRDDVPVAKGITDMLLSCFSFAVENLVTKMLLKGGFEVPQLLLFRSALTAVGITLYAYYSKLPGGPFGPKQDRYWLHFHGITGAIYIMTFFMSLEYLDLGDALALSFITPVIMPIVSAIWVGEDYTSLDSGAAFIAMTGVIFISKPEFLFGSADPDGGSSNLGISCAIIAAMFASVSNISLRKISKKSSSMQVVNYMMFWMLPVSVGMIAYEPELFKFEIDYIQLVQFAILIFTSFLGQYWLGRSLLTTPARFVSPIIFTKVFYAYINQFIFWGIVPTFYSTVGVILVAFSLTLLSYKI</sequence>
<dbReference type="Pfam" id="PF00892">
    <property type="entry name" value="EamA"/>
    <property type="match status" value="2"/>
</dbReference>
<evidence type="ECO:0000256" key="4">
    <source>
        <dbReference type="ARBA" id="ARBA00023136"/>
    </source>
</evidence>
<gene>
    <name evidence="7" type="ORF">CONCODRAFT_80245</name>
</gene>
<name>A0A137NX55_CONC2</name>
<feature type="transmembrane region" description="Helical" evidence="5">
    <location>
        <begin position="97"/>
        <end position="114"/>
    </location>
</feature>
<dbReference type="OMA" id="TIMIYSQ"/>
<dbReference type="Proteomes" id="UP000070444">
    <property type="component" value="Unassembled WGS sequence"/>
</dbReference>
<keyword evidence="3 5" id="KW-1133">Transmembrane helix</keyword>
<feature type="domain" description="EamA" evidence="6">
    <location>
        <begin position="64"/>
        <end position="199"/>
    </location>
</feature>
<protein>
    <recommendedName>
        <fullName evidence="6">EamA domain-containing protein</fullName>
    </recommendedName>
</protein>
<evidence type="ECO:0000259" key="6">
    <source>
        <dbReference type="Pfam" id="PF00892"/>
    </source>
</evidence>
<comment type="subcellular location">
    <subcellularLocation>
        <location evidence="1">Membrane</location>
        <topology evidence="1">Multi-pass membrane protein</topology>
    </subcellularLocation>
</comment>
<dbReference type="OrthoDB" id="306876at2759"/>
<evidence type="ECO:0000313" key="7">
    <source>
        <dbReference type="EMBL" id="KXN67219.1"/>
    </source>
</evidence>